<feature type="transmembrane region" description="Helical" evidence="8">
    <location>
        <begin position="423"/>
        <end position="442"/>
    </location>
</feature>
<evidence type="ECO:0000256" key="3">
    <source>
        <dbReference type="ARBA" id="ARBA00022449"/>
    </source>
</evidence>
<feature type="transmembrane region" description="Helical" evidence="8">
    <location>
        <begin position="517"/>
        <end position="539"/>
    </location>
</feature>
<evidence type="ECO:0000313" key="11">
    <source>
        <dbReference type="Proteomes" id="UP000007798"/>
    </source>
</evidence>
<keyword evidence="5 8" id="KW-0812">Transmembrane</keyword>
<feature type="domain" description="Sodium/calcium exchanger membrane region" evidence="9">
    <location>
        <begin position="457"/>
        <end position="603"/>
    </location>
</feature>
<gene>
    <name evidence="10" type="primary">Dwil\GK21735</name>
    <name evidence="10" type="ORF">Dwil_GK21735</name>
</gene>
<evidence type="ECO:0000313" key="10">
    <source>
        <dbReference type="EMBL" id="EDW74072.1"/>
    </source>
</evidence>
<dbReference type="InParanoid" id="B4MPN3"/>
<feature type="transmembrane region" description="Helical" evidence="8">
    <location>
        <begin position="381"/>
        <end position="402"/>
    </location>
</feature>
<dbReference type="InterPro" id="IPR051359">
    <property type="entry name" value="CaCA_antiporter"/>
</dbReference>
<feature type="transmembrane region" description="Helical" evidence="8">
    <location>
        <begin position="174"/>
        <end position="192"/>
    </location>
</feature>
<evidence type="ECO:0000259" key="9">
    <source>
        <dbReference type="Pfam" id="PF01699"/>
    </source>
</evidence>
<dbReference type="OMA" id="MRIMACD"/>
<dbReference type="InterPro" id="IPR044880">
    <property type="entry name" value="NCX_ion-bd_dom_sf"/>
</dbReference>
<dbReference type="OrthoDB" id="407410at2759"/>
<dbReference type="Proteomes" id="UP000007798">
    <property type="component" value="Unassembled WGS sequence"/>
</dbReference>
<dbReference type="GO" id="GO:0006874">
    <property type="term" value="P:intracellular calcium ion homeostasis"/>
    <property type="evidence" value="ECO:0007669"/>
    <property type="project" value="TreeGrafter"/>
</dbReference>
<dbReference type="HOGENOM" id="CLU_004979_3_0_1"/>
<evidence type="ECO:0000256" key="5">
    <source>
        <dbReference type="ARBA" id="ARBA00022692"/>
    </source>
</evidence>
<comment type="subcellular location">
    <subcellularLocation>
        <location evidence="1">Membrane</location>
        <topology evidence="1">Multi-pass membrane protein</topology>
    </subcellularLocation>
</comment>
<dbReference type="Gene3D" id="1.20.1420.30">
    <property type="entry name" value="NCX, central ion-binding region"/>
    <property type="match status" value="2"/>
</dbReference>
<keyword evidence="4" id="KW-0406">Ion transport</keyword>
<keyword evidence="7 8" id="KW-0472">Membrane</keyword>
<dbReference type="PANTHER" id="PTHR12266:SF0">
    <property type="entry name" value="MITOCHONDRIAL SODIUM_CALCIUM EXCHANGER PROTEIN"/>
    <property type="match status" value="1"/>
</dbReference>
<feature type="transmembrane region" description="Helical" evidence="8">
    <location>
        <begin position="595"/>
        <end position="614"/>
    </location>
</feature>
<feature type="domain" description="Sodium/calcium exchanger membrane region" evidence="9">
    <location>
        <begin position="78"/>
        <end position="217"/>
    </location>
</feature>
<dbReference type="eggNOG" id="KOG2399">
    <property type="taxonomic scope" value="Eukaryota"/>
</dbReference>
<accession>B4MPN3</accession>
<keyword evidence="2" id="KW-0813">Transport</keyword>
<organism evidence="11">
    <name type="scientific">Drosophila willistoni</name>
    <name type="common">Fruit fly</name>
    <dbReference type="NCBI Taxonomy" id="7260"/>
    <lineage>
        <taxon>Eukaryota</taxon>
        <taxon>Metazoa</taxon>
        <taxon>Ecdysozoa</taxon>
        <taxon>Arthropoda</taxon>
        <taxon>Hexapoda</taxon>
        <taxon>Insecta</taxon>
        <taxon>Pterygota</taxon>
        <taxon>Neoptera</taxon>
        <taxon>Endopterygota</taxon>
        <taxon>Diptera</taxon>
        <taxon>Brachycera</taxon>
        <taxon>Muscomorpha</taxon>
        <taxon>Ephydroidea</taxon>
        <taxon>Drosophilidae</taxon>
        <taxon>Drosophila</taxon>
        <taxon>Sophophora</taxon>
    </lineage>
</organism>
<evidence type="ECO:0000256" key="4">
    <source>
        <dbReference type="ARBA" id="ARBA00022568"/>
    </source>
</evidence>
<protein>
    <submittedName>
        <fullName evidence="10">GK21735</fullName>
    </submittedName>
</protein>
<evidence type="ECO:0000256" key="1">
    <source>
        <dbReference type="ARBA" id="ARBA00004141"/>
    </source>
</evidence>
<dbReference type="InterPro" id="IPR004837">
    <property type="entry name" value="NaCa_Exmemb"/>
</dbReference>
<feature type="transmembrane region" description="Helical" evidence="8">
    <location>
        <begin position="142"/>
        <end position="162"/>
    </location>
</feature>
<evidence type="ECO:0000256" key="2">
    <source>
        <dbReference type="ARBA" id="ARBA00022448"/>
    </source>
</evidence>
<proteinExistence type="predicted"/>
<dbReference type="EMBL" id="CH963849">
    <property type="protein sequence ID" value="EDW74072.1"/>
    <property type="molecule type" value="Genomic_DNA"/>
</dbReference>
<sequence>MENTELEPNDMDEEFNSFWDKVSCYVVTQFPYRERCDFVQNATDCIAGTHFVPYMRILACDFKCVNQFQELVFITLFVLLCFLLLLCLGHVVDMYYGPALKVVSRMMHMNEHLAGVTLLAFGNTSPDLFANLSNFDGDNPVFANSLSTALFVSMFTGGLVCYISPFKMNAHGTIRDVLFFILGVSLLEYVLYSDDQVTISECYIMVMVYIFYLVVNILDVYLMRISMKHMLKEIESLRDQRQTPEVRHRLEYLENKYDELAEDEKVEILERTSGVNLLSVRSNSVSSNHNKFAFTTKVKTNRQSVDINAKRNVFYNLTHNKNRHLFREFFQSLTPIDCVEWGESSMFIRAYLLAKVPVVLLCALYIPLVDFELDKNGWSKLLNVCHIFINPFLTVVVFKALLLRADKKQLWYTAIKDEYMYGVYTFVVTIPAALFVLCHARTDVPPGYHWLYTIMNLTGSMFLIFVCASEIDLLLEVIGNILGIDNDFMGVTVNSVTGALGDLVANSAMATQGYEKMAYAAAIGGPFFTVLMATGAVLYVKILNGQVPTQEDQTGEYGLNAYIFLNLGLFATLLWTSTLNFYARRSIGIFSMGIYALYIFFAILIWQGIVHSYAKDASLKDAFASD</sequence>
<keyword evidence="4" id="KW-0109">Calcium transport</keyword>
<dbReference type="GO" id="GO:0016020">
    <property type="term" value="C:membrane"/>
    <property type="evidence" value="ECO:0007669"/>
    <property type="project" value="UniProtKB-SubCell"/>
</dbReference>
<evidence type="ECO:0000256" key="6">
    <source>
        <dbReference type="ARBA" id="ARBA00022989"/>
    </source>
</evidence>
<keyword evidence="11" id="KW-1185">Reference proteome</keyword>
<feature type="transmembrane region" description="Helical" evidence="8">
    <location>
        <begin position="71"/>
        <end position="92"/>
    </location>
</feature>
<feature type="transmembrane region" description="Helical" evidence="8">
    <location>
        <begin position="350"/>
        <end position="369"/>
    </location>
</feature>
<dbReference type="KEGG" id="dwi:6640558"/>
<evidence type="ECO:0000256" key="7">
    <source>
        <dbReference type="ARBA" id="ARBA00023136"/>
    </source>
</evidence>
<dbReference type="STRING" id="7260.B4MPN3"/>
<keyword evidence="4" id="KW-0106">Calcium</keyword>
<dbReference type="PhylomeDB" id="B4MPN3"/>
<keyword evidence="6 8" id="KW-1133">Transmembrane helix</keyword>
<dbReference type="GO" id="GO:0005432">
    <property type="term" value="F:calcium:sodium antiporter activity"/>
    <property type="evidence" value="ECO:0007669"/>
    <property type="project" value="TreeGrafter"/>
</dbReference>
<feature type="transmembrane region" description="Helical" evidence="8">
    <location>
        <begin position="559"/>
        <end position="583"/>
    </location>
</feature>
<reference evidence="10 11" key="1">
    <citation type="journal article" date="2007" name="Nature">
        <title>Evolution of genes and genomes on the Drosophila phylogeny.</title>
        <authorList>
            <consortium name="Drosophila 12 Genomes Consortium"/>
            <person name="Clark A.G."/>
            <person name="Eisen M.B."/>
            <person name="Smith D.R."/>
            <person name="Bergman C.M."/>
            <person name="Oliver B."/>
            <person name="Markow T.A."/>
            <person name="Kaufman T.C."/>
            <person name="Kellis M."/>
            <person name="Gelbart W."/>
            <person name="Iyer V.N."/>
            <person name="Pollard D.A."/>
            <person name="Sackton T.B."/>
            <person name="Larracuente A.M."/>
            <person name="Singh N.D."/>
            <person name="Abad J.P."/>
            <person name="Abt D.N."/>
            <person name="Adryan B."/>
            <person name="Aguade M."/>
            <person name="Akashi H."/>
            <person name="Anderson W.W."/>
            <person name="Aquadro C.F."/>
            <person name="Ardell D.H."/>
            <person name="Arguello R."/>
            <person name="Artieri C.G."/>
            <person name="Barbash D.A."/>
            <person name="Barker D."/>
            <person name="Barsanti P."/>
            <person name="Batterham P."/>
            <person name="Batzoglou S."/>
            <person name="Begun D."/>
            <person name="Bhutkar A."/>
            <person name="Blanco E."/>
            <person name="Bosak S.A."/>
            <person name="Bradley R.K."/>
            <person name="Brand A.D."/>
            <person name="Brent M.R."/>
            <person name="Brooks A.N."/>
            <person name="Brown R.H."/>
            <person name="Butlin R.K."/>
            <person name="Caggese C."/>
            <person name="Calvi B.R."/>
            <person name="Bernardo de Carvalho A."/>
            <person name="Caspi A."/>
            <person name="Castrezana S."/>
            <person name="Celniker S.E."/>
            <person name="Chang J.L."/>
            <person name="Chapple C."/>
            <person name="Chatterji S."/>
            <person name="Chinwalla A."/>
            <person name="Civetta A."/>
            <person name="Clifton S.W."/>
            <person name="Comeron J.M."/>
            <person name="Costello J.C."/>
            <person name="Coyne J.A."/>
            <person name="Daub J."/>
            <person name="David R.G."/>
            <person name="Delcher A.L."/>
            <person name="Delehaunty K."/>
            <person name="Do C.B."/>
            <person name="Ebling H."/>
            <person name="Edwards K."/>
            <person name="Eickbush T."/>
            <person name="Evans J.D."/>
            <person name="Filipski A."/>
            <person name="Findeiss S."/>
            <person name="Freyhult E."/>
            <person name="Fulton L."/>
            <person name="Fulton R."/>
            <person name="Garcia A.C."/>
            <person name="Gardiner A."/>
            <person name="Garfield D.A."/>
            <person name="Garvin B.E."/>
            <person name="Gibson G."/>
            <person name="Gilbert D."/>
            <person name="Gnerre S."/>
            <person name="Godfrey J."/>
            <person name="Good R."/>
            <person name="Gotea V."/>
            <person name="Gravely B."/>
            <person name="Greenberg A.J."/>
            <person name="Griffiths-Jones S."/>
            <person name="Gross S."/>
            <person name="Guigo R."/>
            <person name="Gustafson E.A."/>
            <person name="Haerty W."/>
            <person name="Hahn M.W."/>
            <person name="Halligan D.L."/>
            <person name="Halpern A.L."/>
            <person name="Halter G.M."/>
            <person name="Han M.V."/>
            <person name="Heger A."/>
            <person name="Hillier L."/>
            <person name="Hinrichs A.S."/>
            <person name="Holmes I."/>
            <person name="Hoskins R.A."/>
            <person name="Hubisz M.J."/>
            <person name="Hultmark D."/>
            <person name="Huntley M.A."/>
            <person name="Jaffe D.B."/>
            <person name="Jagadeeshan S."/>
            <person name="Jeck W.R."/>
            <person name="Johnson J."/>
            <person name="Jones C.D."/>
            <person name="Jordan W.C."/>
            <person name="Karpen G.H."/>
            <person name="Kataoka E."/>
            <person name="Keightley P.D."/>
            <person name="Kheradpour P."/>
            <person name="Kirkness E.F."/>
            <person name="Koerich L.B."/>
            <person name="Kristiansen K."/>
            <person name="Kudrna D."/>
            <person name="Kulathinal R.J."/>
            <person name="Kumar S."/>
            <person name="Kwok R."/>
            <person name="Lander E."/>
            <person name="Langley C.H."/>
            <person name="Lapoint R."/>
            <person name="Lazzaro B.P."/>
            <person name="Lee S.J."/>
            <person name="Levesque L."/>
            <person name="Li R."/>
            <person name="Lin C.F."/>
            <person name="Lin M.F."/>
            <person name="Lindblad-Toh K."/>
            <person name="Llopart A."/>
            <person name="Long M."/>
            <person name="Low L."/>
            <person name="Lozovsky E."/>
            <person name="Lu J."/>
            <person name="Luo M."/>
            <person name="Machado C.A."/>
            <person name="Makalowski W."/>
            <person name="Marzo M."/>
            <person name="Matsuda M."/>
            <person name="Matzkin L."/>
            <person name="McAllister B."/>
            <person name="McBride C.S."/>
            <person name="McKernan B."/>
            <person name="McKernan K."/>
            <person name="Mendez-Lago M."/>
            <person name="Minx P."/>
            <person name="Mollenhauer M.U."/>
            <person name="Montooth K."/>
            <person name="Mount S.M."/>
            <person name="Mu X."/>
            <person name="Myers E."/>
            <person name="Negre B."/>
            <person name="Newfeld S."/>
            <person name="Nielsen R."/>
            <person name="Noor M.A."/>
            <person name="O'Grady P."/>
            <person name="Pachter L."/>
            <person name="Papaceit M."/>
            <person name="Parisi M.J."/>
            <person name="Parisi M."/>
            <person name="Parts L."/>
            <person name="Pedersen J.S."/>
            <person name="Pesole G."/>
            <person name="Phillippy A.M."/>
            <person name="Ponting C.P."/>
            <person name="Pop M."/>
            <person name="Porcelli D."/>
            <person name="Powell J.R."/>
            <person name="Prohaska S."/>
            <person name="Pruitt K."/>
            <person name="Puig M."/>
            <person name="Quesneville H."/>
            <person name="Ram K.R."/>
            <person name="Rand D."/>
            <person name="Rasmussen M.D."/>
            <person name="Reed L.K."/>
            <person name="Reenan R."/>
            <person name="Reily A."/>
            <person name="Remington K.A."/>
            <person name="Rieger T.T."/>
            <person name="Ritchie M.G."/>
            <person name="Robin C."/>
            <person name="Rogers Y.H."/>
            <person name="Rohde C."/>
            <person name="Rozas J."/>
            <person name="Rubenfield M.J."/>
            <person name="Ruiz A."/>
            <person name="Russo S."/>
            <person name="Salzberg S.L."/>
            <person name="Sanchez-Gracia A."/>
            <person name="Saranga D.J."/>
            <person name="Sato H."/>
            <person name="Schaeffer S.W."/>
            <person name="Schatz M.C."/>
            <person name="Schlenke T."/>
            <person name="Schwartz R."/>
            <person name="Segarra C."/>
            <person name="Singh R.S."/>
            <person name="Sirot L."/>
            <person name="Sirota M."/>
            <person name="Sisneros N.B."/>
            <person name="Smith C.D."/>
            <person name="Smith T.F."/>
            <person name="Spieth J."/>
            <person name="Stage D.E."/>
            <person name="Stark A."/>
            <person name="Stephan W."/>
            <person name="Strausberg R.L."/>
            <person name="Strempel S."/>
            <person name="Sturgill D."/>
            <person name="Sutton G."/>
            <person name="Sutton G.G."/>
            <person name="Tao W."/>
            <person name="Teichmann S."/>
            <person name="Tobari Y.N."/>
            <person name="Tomimura Y."/>
            <person name="Tsolas J.M."/>
            <person name="Valente V.L."/>
            <person name="Venter E."/>
            <person name="Venter J.C."/>
            <person name="Vicario S."/>
            <person name="Vieira F.G."/>
            <person name="Vilella A.J."/>
            <person name="Villasante A."/>
            <person name="Walenz B."/>
            <person name="Wang J."/>
            <person name="Wasserman M."/>
            <person name="Watts T."/>
            <person name="Wilson D."/>
            <person name="Wilson R.K."/>
            <person name="Wing R.A."/>
            <person name="Wolfner M.F."/>
            <person name="Wong A."/>
            <person name="Wong G.K."/>
            <person name="Wu C.I."/>
            <person name="Wu G."/>
            <person name="Yamamoto D."/>
            <person name="Yang H.P."/>
            <person name="Yang S.P."/>
            <person name="Yorke J.A."/>
            <person name="Yoshida K."/>
            <person name="Zdobnov E."/>
            <person name="Zhang P."/>
            <person name="Zhang Y."/>
            <person name="Zimin A.V."/>
            <person name="Baldwin J."/>
            <person name="Abdouelleil A."/>
            <person name="Abdulkadir J."/>
            <person name="Abebe A."/>
            <person name="Abera B."/>
            <person name="Abreu J."/>
            <person name="Acer S.C."/>
            <person name="Aftuck L."/>
            <person name="Alexander A."/>
            <person name="An P."/>
            <person name="Anderson E."/>
            <person name="Anderson S."/>
            <person name="Arachi H."/>
            <person name="Azer M."/>
            <person name="Bachantsang P."/>
            <person name="Barry A."/>
            <person name="Bayul T."/>
            <person name="Berlin A."/>
            <person name="Bessette D."/>
            <person name="Bloom T."/>
            <person name="Blye J."/>
            <person name="Boguslavskiy L."/>
            <person name="Bonnet C."/>
            <person name="Boukhgalter B."/>
            <person name="Bourzgui I."/>
            <person name="Brown A."/>
            <person name="Cahill P."/>
            <person name="Channer S."/>
            <person name="Cheshatsang Y."/>
            <person name="Chuda L."/>
            <person name="Citroen M."/>
            <person name="Collymore A."/>
            <person name="Cooke P."/>
            <person name="Costello M."/>
            <person name="D'Aco K."/>
            <person name="Daza R."/>
            <person name="De Haan G."/>
            <person name="DeGray S."/>
            <person name="DeMaso C."/>
            <person name="Dhargay N."/>
            <person name="Dooley K."/>
            <person name="Dooley E."/>
            <person name="Doricent M."/>
            <person name="Dorje P."/>
            <person name="Dorjee K."/>
            <person name="Dupes A."/>
            <person name="Elong R."/>
            <person name="Falk J."/>
            <person name="Farina A."/>
            <person name="Faro S."/>
            <person name="Ferguson D."/>
            <person name="Fisher S."/>
            <person name="Foley C.D."/>
            <person name="Franke A."/>
            <person name="Friedrich D."/>
            <person name="Gadbois L."/>
            <person name="Gearin G."/>
            <person name="Gearin C.R."/>
            <person name="Giannoukos G."/>
            <person name="Goode T."/>
            <person name="Graham J."/>
            <person name="Grandbois E."/>
            <person name="Grewal S."/>
            <person name="Gyaltsen K."/>
            <person name="Hafez N."/>
            <person name="Hagos B."/>
            <person name="Hall J."/>
            <person name="Henson C."/>
            <person name="Hollinger A."/>
            <person name="Honan T."/>
            <person name="Huard M.D."/>
            <person name="Hughes L."/>
            <person name="Hurhula B."/>
            <person name="Husby M.E."/>
            <person name="Kamat A."/>
            <person name="Kanga B."/>
            <person name="Kashin S."/>
            <person name="Khazanovich D."/>
            <person name="Kisner P."/>
            <person name="Lance K."/>
            <person name="Lara M."/>
            <person name="Lee W."/>
            <person name="Lennon N."/>
            <person name="Letendre F."/>
            <person name="LeVine R."/>
            <person name="Lipovsky A."/>
            <person name="Liu X."/>
            <person name="Liu J."/>
            <person name="Liu S."/>
            <person name="Lokyitsang T."/>
            <person name="Lokyitsang Y."/>
            <person name="Lubonja R."/>
            <person name="Lui A."/>
            <person name="MacDonald P."/>
            <person name="Magnisalis V."/>
            <person name="Maru K."/>
            <person name="Matthews C."/>
            <person name="McCusker W."/>
            <person name="McDonough S."/>
            <person name="Mehta T."/>
            <person name="Meldrim J."/>
            <person name="Meneus L."/>
            <person name="Mihai O."/>
            <person name="Mihalev A."/>
            <person name="Mihova T."/>
            <person name="Mittelman R."/>
            <person name="Mlenga V."/>
            <person name="Montmayeur A."/>
            <person name="Mulrain L."/>
            <person name="Navidi A."/>
            <person name="Naylor J."/>
            <person name="Negash T."/>
            <person name="Nguyen T."/>
            <person name="Nguyen N."/>
            <person name="Nicol R."/>
            <person name="Norbu C."/>
            <person name="Norbu N."/>
            <person name="Novod N."/>
            <person name="O'Neill B."/>
            <person name="Osman S."/>
            <person name="Markiewicz E."/>
            <person name="Oyono O.L."/>
            <person name="Patti C."/>
            <person name="Phunkhang P."/>
            <person name="Pierre F."/>
            <person name="Priest M."/>
            <person name="Raghuraman S."/>
            <person name="Rege F."/>
            <person name="Reyes R."/>
            <person name="Rise C."/>
            <person name="Rogov P."/>
            <person name="Ross K."/>
            <person name="Ryan E."/>
            <person name="Settipalli S."/>
            <person name="Shea T."/>
            <person name="Sherpa N."/>
            <person name="Shi L."/>
            <person name="Shih D."/>
            <person name="Sparrow T."/>
            <person name="Spaulding J."/>
            <person name="Stalker J."/>
            <person name="Stange-Thomann N."/>
            <person name="Stavropoulos S."/>
            <person name="Stone C."/>
            <person name="Strader C."/>
            <person name="Tesfaye S."/>
            <person name="Thomson T."/>
            <person name="Thoulutsang Y."/>
            <person name="Thoulutsang D."/>
            <person name="Topham K."/>
            <person name="Topping I."/>
            <person name="Tsamla T."/>
            <person name="Vassiliev H."/>
            <person name="Vo A."/>
            <person name="Wangchuk T."/>
            <person name="Wangdi T."/>
            <person name="Weiand M."/>
            <person name="Wilkinson J."/>
            <person name="Wilson A."/>
            <person name="Yadav S."/>
            <person name="Young G."/>
            <person name="Yu Q."/>
            <person name="Zembek L."/>
            <person name="Zhong D."/>
            <person name="Zimmer A."/>
            <person name="Zwirko Z."/>
            <person name="Jaffe D.B."/>
            <person name="Alvarez P."/>
            <person name="Brockman W."/>
            <person name="Butler J."/>
            <person name="Chin C."/>
            <person name="Gnerre S."/>
            <person name="Grabherr M."/>
            <person name="Kleber M."/>
            <person name="Mauceli E."/>
            <person name="MacCallum I."/>
        </authorList>
    </citation>
    <scope>NUCLEOTIDE SEQUENCE [LARGE SCALE GENOMIC DNA]</scope>
    <source>
        <strain evidence="11">Tucson 14030-0811.24</strain>
    </source>
</reference>
<keyword evidence="3" id="KW-0050">Antiport</keyword>
<evidence type="ECO:0000256" key="8">
    <source>
        <dbReference type="SAM" id="Phobius"/>
    </source>
</evidence>
<dbReference type="AlphaFoldDB" id="B4MPN3"/>
<dbReference type="FunCoup" id="B4MPN3">
    <property type="interactions" value="39"/>
</dbReference>
<dbReference type="Pfam" id="PF01699">
    <property type="entry name" value="Na_Ca_ex"/>
    <property type="match status" value="2"/>
</dbReference>
<feature type="transmembrane region" description="Helical" evidence="8">
    <location>
        <begin position="204"/>
        <end position="222"/>
    </location>
</feature>
<dbReference type="PANTHER" id="PTHR12266">
    <property type="entry name" value="NA+/CA2+ K+ INDEPENDENT EXCHANGER"/>
    <property type="match status" value="1"/>
</dbReference>
<name>B4MPN3_DROWI</name>